<feature type="transmembrane region" description="Helical" evidence="5">
    <location>
        <begin position="68"/>
        <end position="87"/>
    </location>
</feature>
<evidence type="ECO:0000256" key="4">
    <source>
        <dbReference type="ARBA" id="ARBA00023136"/>
    </source>
</evidence>
<name>A0A977PK97_9CREN</name>
<accession>A0A977PK97</accession>
<feature type="domain" description="Peptidase M50" evidence="6">
    <location>
        <begin position="130"/>
        <end position="386"/>
    </location>
</feature>
<reference evidence="7" key="1">
    <citation type="submission" date="2013-11" db="EMBL/GenBank/DDBJ databases">
        <title>Comparative genomics of Ignicoccus.</title>
        <authorList>
            <person name="Podar M."/>
        </authorList>
    </citation>
    <scope>NUCLEOTIDE SEQUENCE</scope>
    <source>
        <strain evidence="7">DSM 13166</strain>
    </source>
</reference>
<dbReference type="AlphaFoldDB" id="A0A977PK97"/>
<dbReference type="GO" id="GO:0031293">
    <property type="term" value="P:membrane protein intracellular domain proteolysis"/>
    <property type="evidence" value="ECO:0007669"/>
    <property type="project" value="TreeGrafter"/>
</dbReference>
<feature type="transmembrane region" description="Helical" evidence="5">
    <location>
        <begin position="193"/>
        <end position="213"/>
    </location>
</feature>
<feature type="transmembrane region" description="Helical" evidence="5">
    <location>
        <begin position="123"/>
        <end position="143"/>
    </location>
</feature>
<evidence type="ECO:0000259" key="6">
    <source>
        <dbReference type="Pfam" id="PF02163"/>
    </source>
</evidence>
<dbReference type="GO" id="GO:0016020">
    <property type="term" value="C:membrane"/>
    <property type="evidence" value="ECO:0007669"/>
    <property type="project" value="InterPro"/>
</dbReference>
<evidence type="ECO:0000313" key="8">
    <source>
        <dbReference type="Proteomes" id="UP001063698"/>
    </source>
</evidence>
<feature type="transmembrane region" description="Helical" evidence="5">
    <location>
        <begin position="155"/>
        <end position="173"/>
    </location>
</feature>
<sequence>MRNGEHIYSPFPGLLLIRIRKLETKRIKPELSIINRIIIDTLTIMFILAFLFGMYILLTSLEITETEILLITLLFTVLALYDVMVLLGSKRVPTSNDKVVKNISKVSITVPLAYLPFLVAPSFTVLAAPIIIFIISIVVHELAHYWSAIKQGISVSEVGVGFFLFLAIFYVRVNIDTEDLSTPQKVVPLIETTAAGPGVNMLMALLIVTLLLFKGPGIYITHVEKDSFYQRVLDLRTGDVVLSINEKSIKSVKELERIIIKGLQKHNSIVLKVEILRNGRLMEGDIILIKYPLDDRTVVYYKHLRDDVIGLIVLPRNFEGISAVSYFSLPVIGIVPLPDDVYTALLVWIFINLFSALFNALPLFITDGGKVTMILGEFLGSTYYDTVYEYLWKYLWVFEIVLLILVFININNLLHKVYSCIVHFTSLG</sequence>
<keyword evidence="2 5" id="KW-0812">Transmembrane</keyword>
<evidence type="ECO:0000256" key="5">
    <source>
        <dbReference type="SAM" id="Phobius"/>
    </source>
</evidence>
<dbReference type="EMBL" id="CP006868">
    <property type="protein sequence ID" value="UXD22636.1"/>
    <property type="molecule type" value="Genomic_DNA"/>
</dbReference>
<comment type="subcellular location">
    <subcellularLocation>
        <location evidence="1">Endomembrane system</location>
        <topology evidence="1">Multi-pass membrane protein</topology>
    </subcellularLocation>
</comment>
<feature type="transmembrane region" description="Helical" evidence="5">
    <location>
        <begin position="345"/>
        <end position="365"/>
    </location>
</feature>
<evidence type="ECO:0000313" key="7">
    <source>
        <dbReference type="EMBL" id="UXD22636.1"/>
    </source>
</evidence>
<dbReference type="SUPFAM" id="SSF50156">
    <property type="entry name" value="PDZ domain-like"/>
    <property type="match status" value="1"/>
</dbReference>
<dbReference type="InterPro" id="IPR008915">
    <property type="entry name" value="Peptidase_M50"/>
</dbReference>
<keyword evidence="4 5" id="KW-0472">Membrane</keyword>
<dbReference type="KEGG" id="ipc:IPA_06875"/>
<dbReference type="GO" id="GO:0004222">
    <property type="term" value="F:metalloendopeptidase activity"/>
    <property type="evidence" value="ECO:0007669"/>
    <property type="project" value="InterPro"/>
</dbReference>
<evidence type="ECO:0000256" key="3">
    <source>
        <dbReference type="ARBA" id="ARBA00022989"/>
    </source>
</evidence>
<keyword evidence="3 5" id="KW-1133">Transmembrane helix</keyword>
<dbReference type="Proteomes" id="UP001063698">
    <property type="component" value="Chromosome"/>
</dbReference>
<dbReference type="Pfam" id="PF02163">
    <property type="entry name" value="Peptidase_M50"/>
    <property type="match status" value="1"/>
</dbReference>
<dbReference type="PANTHER" id="PTHR13325:SF3">
    <property type="entry name" value="MEMBRANE-BOUND TRANSCRIPTION FACTOR SITE-2 PROTEASE"/>
    <property type="match status" value="1"/>
</dbReference>
<dbReference type="InterPro" id="IPR001193">
    <property type="entry name" value="MBTPS2"/>
</dbReference>
<organism evidence="7 8">
    <name type="scientific">Ignicoccus pacificus DSM 13166</name>
    <dbReference type="NCBI Taxonomy" id="940294"/>
    <lineage>
        <taxon>Archaea</taxon>
        <taxon>Thermoproteota</taxon>
        <taxon>Thermoprotei</taxon>
        <taxon>Desulfurococcales</taxon>
        <taxon>Desulfurococcaceae</taxon>
        <taxon>Ignicoccus</taxon>
    </lineage>
</organism>
<protein>
    <recommendedName>
        <fullName evidence="6">Peptidase M50 domain-containing protein</fullName>
    </recommendedName>
</protein>
<evidence type="ECO:0000256" key="1">
    <source>
        <dbReference type="ARBA" id="ARBA00004127"/>
    </source>
</evidence>
<proteinExistence type="predicted"/>
<keyword evidence="8" id="KW-1185">Reference proteome</keyword>
<gene>
    <name evidence="7" type="ORF">IPA_06875</name>
</gene>
<dbReference type="PANTHER" id="PTHR13325">
    <property type="entry name" value="PROTEASE M50 MEMBRANE-BOUND TRANSCRIPTION FACTOR SITE 2 PROTEASE"/>
    <property type="match status" value="1"/>
</dbReference>
<feature type="transmembrane region" description="Helical" evidence="5">
    <location>
        <begin position="33"/>
        <end position="56"/>
    </location>
</feature>
<dbReference type="Gene3D" id="2.30.42.10">
    <property type="match status" value="1"/>
</dbReference>
<dbReference type="GO" id="GO:0005737">
    <property type="term" value="C:cytoplasm"/>
    <property type="evidence" value="ECO:0007669"/>
    <property type="project" value="TreeGrafter"/>
</dbReference>
<feature type="transmembrane region" description="Helical" evidence="5">
    <location>
        <begin position="394"/>
        <end position="414"/>
    </location>
</feature>
<evidence type="ECO:0000256" key="2">
    <source>
        <dbReference type="ARBA" id="ARBA00022692"/>
    </source>
</evidence>
<dbReference type="InterPro" id="IPR036034">
    <property type="entry name" value="PDZ_sf"/>
</dbReference>
<dbReference type="GO" id="GO:0012505">
    <property type="term" value="C:endomembrane system"/>
    <property type="evidence" value="ECO:0007669"/>
    <property type="project" value="UniProtKB-SubCell"/>
</dbReference>